<accession>A0A7U9DSJ9</accession>
<evidence type="ECO:0000313" key="1">
    <source>
        <dbReference type="EMBL" id="EOY49336.1"/>
    </source>
</evidence>
<name>A0A7U9DSJ9_STRLI</name>
<sequence>MAERCFTCLKQWRGIATRHDETAESYRAAVALAPLRCGRDTWTTAPG</sequence>
<evidence type="ECO:0008006" key="3">
    <source>
        <dbReference type="Google" id="ProtNLM"/>
    </source>
</evidence>
<organism evidence="1 2">
    <name type="scientific">Streptomyces lividans 1326</name>
    <dbReference type="NCBI Taxonomy" id="1200984"/>
    <lineage>
        <taxon>Bacteria</taxon>
        <taxon>Bacillati</taxon>
        <taxon>Actinomycetota</taxon>
        <taxon>Actinomycetes</taxon>
        <taxon>Kitasatosporales</taxon>
        <taxon>Streptomycetaceae</taxon>
        <taxon>Streptomyces</taxon>
    </lineage>
</organism>
<reference evidence="2" key="1">
    <citation type="journal article" date="2013" name="Genome Biol. Evol.">
        <title>The genome sequence of Streptomyces lividans 66 reveals a novel tRNA-dependent peptide biosynthetic system within a metal-related genomic island.</title>
        <authorList>
            <person name="Cruz-Morales P."/>
            <person name="Vijgenboom E."/>
            <person name="Iruegas-Bocardo F."/>
            <person name="Girard G."/>
            <person name="Yanez-Guerra L.A."/>
            <person name="Ramos-Aboites H.E."/>
            <person name="Pernodet J.L."/>
            <person name="Anne J."/>
            <person name="van Wezel G.P."/>
            <person name="Barona-Gomez F."/>
        </authorList>
    </citation>
    <scope>NUCLEOTIDE SEQUENCE [LARGE SCALE GENOMIC DNA]</scope>
    <source>
        <strain evidence="2">1326</strain>
    </source>
</reference>
<dbReference type="AlphaFoldDB" id="A0A7U9DSJ9"/>
<gene>
    <name evidence="1" type="ORF">SLI_4628</name>
</gene>
<dbReference type="Proteomes" id="UP000014062">
    <property type="component" value="Chromosome"/>
</dbReference>
<proteinExistence type="predicted"/>
<protein>
    <recommendedName>
        <fullName evidence="3">Transposase</fullName>
    </recommendedName>
</protein>
<dbReference type="EMBL" id="CM001889">
    <property type="protein sequence ID" value="EOY49336.1"/>
    <property type="molecule type" value="Genomic_DNA"/>
</dbReference>
<evidence type="ECO:0000313" key="2">
    <source>
        <dbReference type="Proteomes" id="UP000014062"/>
    </source>
</evidence>